<sequence length="570" mass="61074">MDWNPPQPGDIFEGKYRIDSVLGVGGFAHVYRATQLDLGRPVALKVLKPFAPPRSGDAEAAEDVWIKRFRREAQLVAQLRDPHTITMYEYGQADSGMSYMAFEFVSGKSLDVVLKESGPLSAKRVAAILAQALESLAEAHEYGVLHRDIKPANILVYEHLGKTDRVKVLDFGIAKPLADETDLTSSDLTQAGMIVGTPSYMAPEQLTGEGIGPASDIYSMGLVAFELLTGGKAAAGPTTMTIISKQLSPEIFKVPADLDIPAGLRSIIDCMLAKNLQTRFKTAGEVVALLEQWDSETPLVGDLTPAPQPAPAALAAGFGGPSPDAHINPPTTERPAAAPLTGEMSGQFDAPRKKSVAAPVVAIILVLLLIGAGLFWMMRQQSTAPTPDPQAELATSPTPDPEPSPAVEPAAPLEQPTPEPEQVALAPLVIETEPEGLALFINDEPVGTSPLTLPSDDLDYPLTLIARHDDGRDTSLQVADPSETISLSLPEPAPEPEPQPRANSRRTERSRPEPQPRPEPEVAKTRPAAQPKPEPQPEPQPEPEPEERPAEDTKKKAAPEPSFPALDTLF</sequence>
<accession>A0A5C6WYP0</accession>
<keyword evidence="7" id="KW-1133">Transmembrane helix</keyword>
<keyword evidence="4 5" id="KW-0067">ATP-binding</keyword>
<dbReference type="GO" id="GO:0005524">
    <property type="term" value="F:ATP binding"/>
    <property type="evidence" value="ECO:0007669"/>
    <property type="project" value="UniProtKB-UniRule"/>
</dbReference>
<gene>
    <name evidence="9" type="ORF">FRC96_18440</name>
</gene>
<dbReference type="CDD" id="cd12087">
    <property type="entry name" value="TM_EGFR-like"/>
    <property type="match status" value="1"/>
</dbReference>
<feature type="domain" description="Protein kinase" evidence="8">
    <location>
        <begin position="16"/>
        <end position="300"/>
    </location>
</feature>
<feature type="region of interest" description="Disordered" evidence="6">
    <location>
        <begin position="383"/>
        <end position="419"/>
    </location>
</feature>
<keyword evidence="3 9" id="KW-0418">Kinase</keyword>
<dbReference type="Proteomes" id="UP000321046">
    <property type="component" value="Unassembled WGS sequence"/>
</dbReference>
<dbReference type="OrthoDB" id="5485117at2"/>
<evidence type="ECO:0000256" key="7">
    <source>
        <dbReference type="SAM" id="Phobius"/>
    </source>
</evidence>
<dbReference type="Gene3D" id="1.10.510.10">
    <property type="entry name" value="Transferase(Phosphotransferase) domain 1"/>
    <property type="match status" value="1"/>
</dbReference>
<keyword evidence="7" id="KW-0472">Membrane</keyword>
<dbReference type="PANTHER" id="PTHR43289">
    <property type="entry name" value="MITOGEN-ACTIVATED PROTEIN KINASE KINASE KINASE 20-RELATED"/>
    <property type="match status" value="1"/>
</dbReference>
<feature type="compositionally biased region" description="Basic and acidic residues" evidence="6">
    <location>
        <begin position="505"/>
        <end position="524"/>
    </location>
</feature>
<evidence type="ECO:0000259" key="8">
    <source>
        <dbReference type="PROSITE" id="PS50011"/>
    </source>
</evidence>
<dbReference type="Pfam" id="PF00069">
    <property type="entry name" value="Pkinase"/>
    <property type="match status" value="1"/>
</dbReference>
<evidence type="ECO:0000256" key="2">
    <source>
        <dbReference type="ARBA" id="ARBA00022741"/>
    </source>
</evidence>
<dbReference type="InterPro" id="IPR000719">
    <property type="entry name" value="Prot_kinase_dom"/>
</dbReference>
<feature type="transmembrane region" description="Helical" evidence="7">
    <location>
        <begin position="356"/>
        <end position="377"/>
    </location>
</feature>
<dbReference type="InterPro" id="IPR011009">
    <property type="entry name" value="Kinase-like_dom_sf"/>
</dbReference>
<dbReference type="InterPro" id="IPR017441">
    <property type="entry name" value="Protein_kinase_ATP_BS"/>
</dbReference>
<comment type="caution">
    <text evidence="9">The sequence shown here is derived from an EMBL/GenBank/DDBJ whole genome shotgun (WGS) entry which is preliminary data.</text>
</comment>
<organism evidence="9 10">
    <name type="scientific">Lujinxingia vulgaris</name>
    <dbReference type="NCBI Taxonomy" id="2600176"/>
    <lineage>
        <taxon>Bacteria</taxon>
        <taxon>Deltaproteobacteria</taxon>
        <taxon>Bradymonadales</taxon>
        <taxon>Lujinxingiaceae</taxon>
        <taxon>Lujinxingia</taxon>
    </lineage>
</organism>
<keyword evidence="1" id="KW-0808">Transferase</keyword>
<keyword evidence="2 5" id="KW-0547">Nucleotide-binding</keyword>
<reference evidence="9 10" key="1">
    <citation type="submission" date="2019-08" db="EMBL/GenBank/DDBJ databases">
        <title>Bradymonadales sp. TMQ2.</title>
        <authorList>
            <person name="Liang Q."/>
        </authorList>
    </citation>
    <scope>NUCLEOTIDE SEQUENCE [LARGE SCALE GENOMIC DNA]</scope>
    <source>
        <strain evidence="9 10">TMQ2</strain>
    </source>
</reference>
<proteinExistence type="predicted"/>
<name>A0A5C6WYP0_9DELT</name>
<dbReference type="GO" id="GO:0004674">
    <property type="term" value="F:protein serine/threonine kinase activity"/>
    <property type="evidence" value="ECO:0007669"/>
    <property type="project" value="TreeGrafter"/>
</dbReference>
<dbReference type="PROSITE" id="PS50011">
    <property type="entry name" value="PROTEIN_KINASE_DOM"/>
    <property type="match status" value="1"/>
</dbReference>
<protein>
    <submittedName>
        <fullName evidence="9">Protein kinase</fullName>
    </submittedName>
</protein>
<keyword evidence="7" id="KW-0812">Transmembrane</keyword>
<dbReference type="SMART" id="SM00220">
    <property type="entry name" value="S_TKc"/>
    <property type="match status" value="1"/>
</dbReference>
<feature type="compositionally biased region" description="Pro residues" evidence="6">
    <location>
        <begin position="530"/>
        <end position="542"/>
    </location>
</feature>
<evidence type="ECO:0000256" key="6">
    <source>
        <dbReference type="SAM" id="MobiDB-lite"/>
    </source>
</evidence>
<dbReference type="AlphaFoldDB" id="A0A5C6WYP0"/>
<feature type="compositionally biased region" description="Basic and acidic residues" evidence="6">
    <location>
        <begin position="546"/>
        <end position="558"/>
    </location>
</feature>
<dbReference type="SUPFAM" id="SSF56112">
    <property type="entry name" value="Protein kinase-like (PK-like)"/>
    <property type="match status" value="1"/>
</dbReference>
<dbReference type="PROSITE" id="PS00108">
    <property type="entry name" value="PROTEIN_KINASE_ST"/>
    <property type="match status" value="1"/>
</dbReference>
<feature type="region of interest" description="Disordered" evidence="6">
    <location>
        <begin position="471"/>
        <end position="570"/>
    </location>
</feature>
<evidence type="ECO:0000256" key="5">
    <source>
        <dbReference type="PROSITE-ProRule" id="PRU10141"/>
    </source>
</evidence>
<dbReference type="PROSITE" id="PS00107">
    <property type="entry name" value="PROTEIN_KINASE_ATP"/>
    <property type="match status" value="1"/>
</dbReference>
<evidence type="ECO:0000313" key="10">
    <source>
        <dbReference type="Proteomes" id="UP000321046"/>
    </source>
</evidence>
<evidence type="ECO:0000256" key="4">
    <source>
        <dbReference type="ARBA" id="ARBA00022840"/>
    </source>
</evidence>
<feature type="binding site" evidence="5">
    <location>
        <position position="45"/>
    </location>
    <ligand>
        <name>ATP</name>
        <dbReference type="ChEBI" id="CHEBI:30616"/>
    </ligand>
</feature>
<evidence type="ECO:0000256" key="1">
    <source>
        <dbReference type="ARBA" id="ARBA00022679"/>
    </source>
</evidence>
<dbReference type="CDD" id="cd14014">
    <property type="entry name" value="STKc_PknB_like"/>
    <property type="match status" value="1"/>
</dbReference>
<dbReference type="EMBL" id="VOSL01000137">
    <property type="protein sequence ID" value="TXD32185.1"/>
    <property type="molecule type" value="Genomic_DNA"/>
</dbReference>
<dbReference type="Gene3D" id="3.30.200.20">
    <property type="entry name" value="Phosphorylase Kinase, domain 1"/>
    <property type="match status" value="1"/>
</dbReference>
<evidence type="ECO:0000256" key="3">
    <source>
        <dbReference type="ARBA" id="ARBA00022777"/>
    </source>
</evidence>
<dbReference type="InterPro" id="IPR008271">
    <property type="entry name" value="Ser/Thr_kinase_AS"/>
</dbReference>
<feature type="region of interest" description="Disordered" evidence="6">
    <location>
        <begin position="314"/>
        <end position="347"/>
    </location>
</feature>
<dbReference type="RefSeq" id="WP_146976683.1">
    <property type="nucleotide sequence ID" value="NZ_VOSL01000137.1"/>
</dbReference>
<evidence type="ECO:0000313" key="9">
    <source>
        <dbReference type="EMBL" id="TXD32185.1"/>
    </source>
</evidence>
<dbReference type="PANTHER" id="PTHR43289:SF6">
    <property type="entry name" value="SERINE_THREONINE-PROTEIN KINASE NEKL-3"/>
    <property type="match status" value="1"/>
</dbReference>